<dbReference type="EMBL" id="LRBV02000003">
    <property type="status" value="NOT_ANNOTATED_CDS"/>
    <property type="molecule type" value="Genomic_DNA"/>
</dbReference>
<dbReference type="EnsemblPlants" id="QL03p033770:mrna">
    <property type="protein sequence ID" value="QL03p033770:mrna"/>
    <property type="gene ID" value="QL03p033770"/>
</dbReference>
<protein>
    <submittedName>
        <fullName evidence="2">Uncharacterized protein</fullName>
    </submittedName>
</protein>
<dbReference type="Proteomes" id="UP000594261">
    <property type="component" value="Chromosome 3"/>
</dbReference>
<dbReference type="Gramene" id="QL03p033770:mrna">
    <property type="protein sequence ID" value="QL03p033770:mrna"/>
    <property type="gene ID" value="QL03p033770"/>
</dbReference>
<sequence length="179" mass="20464">MQPHTLSREEEAELARSNKKVKDYHHAEFNVGSRESSPAPRQQNTGSFAKASFKEKLVGEMPGAYVNAFDFESLMEEDEFSEGEGSESNGRIPEGWVTVKLTKETKRRIRGPLSKAIIVKLVGRTISLTYMRTKLNQMWRPSTRMDCVDLGGAKADWRVHWQGSENRFPYSHGDSWQIR</sequence>
<dbReference type="AlphaFoldDB" id="A0A7N2R1A5"/>
<reference evidence="2" key="2">
    <citation type="submission" date="2021-01" db="UniProtKB">
        <authorList>
            <consortium name="EnsemblPlants"/>
        </authorList>
    </citation>
    <scope>IDENTIFICATION</scope>
</reference>
<organism evidence="2 3">
    <name type="scientific">Quercus lobata</name>
    <name type="common">Valley oak</name>
    <dbReference type="NCBI Taxonomy" id="97700"/>
    <lineage>
        <taxon>Eukaryota</taxon>
        <taxon>Viridiplantae</taxon>
        <taxon>Streptophyta</taxon>
        <taxon>Embryophyta</taxon>
        <taxon>Tracheophyta</taxon>
        <taxon>Spermatophyta</taxon>
        <taxon>Magnoliopsida</taxon>
        <taxon>eudicotyledons</taxon>
        <taxon>Gunneridae</taxon>
        <taxon>Pentapetalae</taxon>
        <taxon>rosids</taxon>
        <taxon>fabids</taxon>
        <taxon>Fagales</taxon>
        <taxon>Fagaceae</taxon>
        <taxon>Quercus</taxon>
    </lineage>
</organism>
<name>A0A7N2R1A5_QUELO</name>
<proteinExistence type="predicted"/>
<reference evidence="2 3" key="1">
    <citation type="journal article" date="2016" name="G3 (Bethesda)">
        <title>First Draft Assembly and Annotation of the Genome of a California Endemic Oak Quercus lobata Nee (Fagaceae).</title>
        <authorList>
            <person name="Sork V.L."/>
            <person name="Fitz-Gibbon S.T."/>
            <person name="Puiu D."/>
            <person name="Crepeau M."/>
            <person name="Gugger P.F."/>
            <person name="Sherman R."/>
            <person name="Stevens K."/>
            <person name="Langley C.H."/>
            <person name="Pellegrini M."/>
            <person name="Salzberg S.L."/>
        </authorList>
    </citation>
    <scope>NUCLEOTIDE SEQUENCE [LARGE SCALE GENOMIC DNA]</scope>
    <source>
        <strain evidence="2 3">cv. SW786</strain>
    </source>
</reference>
<accession>A0A7N2R1A5</accession>
<feature type="compositionally biased region" description="Basic and acidic residues" evidence="1">
    <location>
        <begin position="1"/>
        <end position="28"/>
    </location>
</feature>
<evidence type="ECO:0000313" key="3">
    <source>
        <dbReference type="Proteomes" id="UP000594261"/>
    </source>
</evidence>
<feature type="compositionally biased region" description="Polar residues" evidence="1">
    <location>
        <begin position="33"/>
        <end position="47"/>
    </location>
</feature>
<evidence type="ECO:0000313" key="2">
    <source>
        <dbReference type="EnsemblPlants" id="QL03p033770:mrna"/>
    </source>
</evidence>
<feature type="region of interest" description="Disordered" evidence="1">
    <location>
        <begin position="1"/>
        <end position="48"/>
    </location>
</feature>
<evidence type="ECO:0000256" key="1">
    <source>
        <dbReference type="SAM" id="MobiDB-lite"/>
    </source>
</evidence>
<dbReference type="InParanoid" id="A0A7N2R1A5"/>
<keyword evidence="3" id="KW-1185">Reference proteome</keyword>